<accession>D1BBN9</accession>
<dbReference type="OrthoDB" id="9990256at2"/>
<dbReference type="Proteomes" id="UP000000322">
    <property type="component" value="Chromosome"/>
</dbReference>
<dbReference type="KEGG" id="ske:Sked_29080"/>
<dbReference type="RefSeq" id="WP_012867879.1">
    <property type="nucleotide sequence ID" value="NC_013521.1"/>
</dbReference>
<dbReference type="HOGENOM" id="CLU_2828756_0_0_11"/>
<protein>
    <submittedName>
        <fullName evidence="1">Uncharacterized protein</fullName>
    </submittedName>
</protein>
<dbReference type="AlphaFoldDB" id="D1BBN9"/>
<evidence type="ECO:0000313" key="1">
    <source>
        <dbReference type="EMBL" id="ACZ22810.1"/>
    </source>
</evidence>
<keyword evidence="2" id="KW-1185">Reference proteome</keyword>
<evidence type="ECO:0000313" key="2">
    <source>
        <dbReference type="Proteomes" id="UP000000322"/>
    </source>
</evidence>
<sequence length="66" mass="7230">MPEVPETDPEPSPAQIFVTRRQVEAARVAVKAYAKLGYPSDPVLERIANARPAARSTTHHRPPSTP</sequence>
<organism evidence="1 2">
    <name type="scientific">Sanguibacter keddieii (strain ATCC 51767 / DSM 10542 / NCFB 3025 / ST-74)</name>
    <dbReference type="NCBI Taxonomy" id="446469"/>
    <lineage>
        <taxon>Bacteria</taxon>
        <taxon>Bacillati</taxon>
        <taxon>Actinomycetota</taxon>
        <taxon>Actinomycetes</taxon>
        <taxon>Micrococcales</taxon>
        <taxon>Sanguibacteraceae</taxon>
        <taxon>Sanguibacter</taxon>
    </lineage>
</organism>
<name>D1BBN9_SANKS</name>
<reference evidence="1 2" key="1">
    <citation type="journal article" date="2009" name="Stand. Genomic Sci.">
        <title>Complete genome sequence of Sanguibacter keddieii type strain (ST-74).</title>
        <authorList>
            <person name="Ivanova N."/>
            <person name="Sikorski J."/>
            <person name="Sims D."/>
            <person name="Brettin T."/>
            <person name="Detter J.C."/>
            <person name="Han C."/>
            <person name="Lapidus A."/>
            <person name="Copeland A."/>
            <person name="Glavina Del Rio T."/>
            <person name="Nolan M."/>
            <person name="Chen F."/>
            <person name="Lucas S."/>
            <person name="Tice H."/>
            <person name="Cheng J.F."/>
            <person name="Bruce D."/>
            <person name="Goodwin L."/>
            <person name="Pitluck S."/>
            <person name="Pati A."/>
            <person name="Mavromatis K."/>
            <person name="Chen A."/>
            <person name="Palaniappan K."/>
            <person name="D'haeseleer P."/>
            <person name="Chain P."/>
            <person name="Bristow J."/>
            <person name="Eisen J.A."/>
            <person name="Markowitz V."/>
            <person name="Hugenholtz P."/>
            <person name="Goker M."/>
            <person name="Pukall R."/>
            <person name="Klenk H.P."/>
            <person name="Kyrpides N.C."/>
        </authorList>
    </citation>
    <scope>NUCLEOTIDE SEQUENCE [LARGE SCALE GENOMIC DNA]</scope>
    <source>
        <strain evidence="2">ATCC 51767 / DSM 10542 / NCFB 3025 / ST-74</strain>
    </source>
</reference>
<dbReference type="EMBL" id="CP001819">
    <property type="protein sequence ID" value="ACZ22810.1"/>
    <property type="molecule type" value="Genomic_DNA"/>
</dbReference>
<gene>
    <name evidence="1" type="ordered locus">Sked_29080</name>
</gene>
<proteinExistence type="predicted"/>